<comment type="caution">
    <text evidence="2">The sequence shown here is derived from an EMBL/GenBank/DDBJ whole genome shotgun (WGS) entry which is preliminary data.</text>
</comment>
<comment type="similarity">
    <text evidence="1">Belongs to the WXG100 family.</text>
</comment>
<dbReference type="Gene3D" id="1.10.287.1060">
    <property type="entry name" value="ESAT-6-like"/>
    <property type="match status" value="1"/>
</dbReference>
<dbReference type="InterPro" id="IPR036689">
    <property type="entry name" value="ESAT-6-like_sf"/>
</dbReference>
<evidence type="ECO:0000256" key="1">
    <source>
        <dbReference type="RuleBase" id="RU362001"/>
    </source>
</evidence>
<keyword evidence="3" id="KW-1185">Reference proteome</keyword>
<name>A0A2S6AAY0_9NOCA</name>
<protein>
    <recommendedName>
        <fullName evidence="1">ESAT-6-like protein</fullName>
    </recommendedName>
</protein>
<dbReference type="SUPFAM" id="SSF140453">
    <property type="entry name" value="EsxAB dimer-like"/>
    <property type="match status" value="1"/>
</dbReference>
<dbReference type="RefSeq" id="WP_064901738.1">
    <property type="nucleotide sequence ID" value="NZ_JADLQW010000055.1"/>
</dbReference>
<gene>
    <name evidence="2" type="ORF">C5F51_09340</name>
</gene>
<evidence type="ECO:0000313" key="2">
    <source>
        <dbReference type="EMBL" id="PPJ30645.1"/>
    </source>
</evidence>
<dbReference type="Pfam" id="PF06013">
    <property type="entry name" value="WXG100"/>
    <property type="match status" value="1"/>
</dbReference>
<dbReference type="Proteomes" id="UP000238356">
    <property type="component" value="Unassembled WGS sequence"/>
</dbReference>
<sequence>MASQFSVDLQHLDRIVSRLSGLAGFIADHLADIEHRVAALQGTGWEGVAARAYDDAHREWISGAKELVEGVKDMSDAARQAHSAYSTALELNGRMLRSGQQ</sequence>
<dbReference type="AlphaFoldDB" id="A0A2S6AAY0"/>
<dbReference type="InterPro" id="IPR010310">
    <property type="entry name" value="T7SS_ESAT-6-like"/>
</dbReference>
<dbReference type="NCBIfam" id="TIGR03930">
    <property type="entry name" value="WXG100_ESAT6"/>
    <property type="match status" value="1"/>
</dbReference>
<evidence type="ECO:0000313" key="3">
    <source>
        <dbReference type="Proteomes" id="UP000238356"/>
    </source>
</evidence>
<accession>A0A2S6AAY0</accession>
<reference evidence="2 3" key="1">
    <citation type="submission" date="2018-02" db="EMBL/GenBank/DDBJ databases">
        <title>8 Nocardia nova and 1 Nocardia cyriacigeorgica strain used for evolution to TMP-SMX.</title>
        <authorList>
            <person name="Mehta H."/>
            <person name="Weng J."/>
            <person name="Shamoo Y."/>
        </authorList>
    </citation>
    <scope>NUCLEOTIDE SEQUENCE [LARGE SCALE GENOMIC DNA]</scope>
    <source>
        <strain evidence="2 3">BAA2227</strain>
    </source>
</reference>
<proteinExistence type="inferred from homology"/>
<organism evidence="2 3">
    <name type="scientific">Nocardia nova</name>
    <dbReference type="NCBI Taxonomy" id="37330"/>
    <lineage>
        <taxon>Bacteria</taxon>
        <taxon>Bacillati</taxon>
        <taxon>Actinomycetota</taxon>
        <taxon>Actinomycetes</taxon>
        <taxon>Mycobacteriales</taxon>
        <taxon>Nocardiaceae</taxon>
        <taxon>Nocardia</taxon>
    </lineage>
</organism>
<dbReference type="EMBL" id="PSZD01000004">
    <property type="protein sequence ID" value="PPJ30645.1"/>
    <property type="molecule type" value="Genomic_DNA"/>
</dbReference>